<sequence>MTEHDRLLEWLRGNRTALSTIPGQPKRLPATLFKDLAPFREAEDKQHSTILIRDLFEQAFPSHKGEDSFQSLPSNSTTVETIDGRYVAGSPLLGNAEAKKLADEEFYLRSPRVILAFGYGVPVDVRQARWNYITHLSSARFVSAPWLHSMVSGVARTEHRQAASTSVWLLRKLEEDGQLANENGHEVGILVLFFSGAKVEARGGKSSDPVYVADEKVGAAQSSA</sequence>
<reference evidence="1 2" key="1">
    <citation type="submission" date="2016-07" db="EMBL/GenBank/DDBJ databases">
        <title>Pervasive Adenine N6-methylation of Active Genes in Fungi.</title>
        <authorList>
            <consortium name="DOE Joint Genome Institute"/>
            <person name="Mondo S.J."/>
            <person name="Dannebaum R.O."/>
            <person name="Kuo R.C."/>
            <person name="Labutti K."/>
            <person name="Haridas S."/>
            <person name="Kuo A."/>
            <person name="Salamov A."/>
            <person name="Ahrendt S.R."/>
            <person name="Lipzen A."/>
            <person name="Sullivan W."/>
            <person name="Andreopoulos W.B."/>
            <person name="Clum A."/>
            <person name="Lindquist E."/>
            <person name="Daum C."/>
            <person name="Ramamoorthy G.K."/>
            <person name="Gryganskyi A."/>
            <person name="Culley D."/>
            <person name="Magnuson J.K."/>
            <person name="James T.Y."/>
            <person name="O'Malley M.A."/>
            <person name="Stajich J.E."/>
            <person name="Spatafora J.W."/>
            <person name="Visel A."/>
            <person name="Grigoriev I.V."/>
        </authorList>
    </citation>
    <scope>NUCLEOTIDE SEQUENCE [LARGE SCALE GENOMIC DNA]</scope>
    <source>
        <strain evidence="1 2">62-1032</strain>
    </source>
</reference>
<protein>
    <submittedName>
        <fullName evidence="1">Uncharacterized protein</fullName>
    </submittedName>
</protein>
<evidence type="ECO:0000313" key="2">
    <source>
        <dbReference type="Proteomes" id="UP000193467"/>
    </source>
</evidence>
<name>A0A1Y2CAQ3_9BASI</name>
<proteinExistence type="predicted"/>
<keyword evidence="2" id="KW-1185">Reference proteome</keyword>
<organism evidence="1 2">
    <name type="scientific">Leucosporidium creatinivorum</name>
    <dbReference type="NCBI Taxonomy" id="106004"/>
    <lineage>
        <taxon>Eukaryota</taxon>
        <taxon>Fungi</taxon>
        <taxon>Dikarya</taxon>
        <taxon>Basidiomycota</taxon>
        <taxon>Pucciniomycotina</taxon>
        <taxon>Microbotryomycetes</taxon>
        <taxon>Leucosporidiales</taxon>
        <taxon>Leucosporidium</taxon>
    </lineage>
</organism>
<gene>
    <name evidence="1" type="ORF">BCR35DRAFT_336332</name>
</gene>
<comment type="caution">
    <text evidence="1">The sequence shown here is derived from an EMBL/GenBank/DDBJ whole genome shotgun (WGS) entry which is preliminary data.</text>
</comment>
<dbReference type="InParanoid" id="A0A1Y2CAQ3"/>
<dbReference type="EMBL" id="MCGR01000127">
    <property type="protein sequence ID" value="ORY43934.1"/>
    <property type="molecule type" value="Genomic_DNA"/>
</dbReference>
<evidence type="ECO:0000313" key="1">
    <source>
        <dbReference type="EMBL" id="ORY43934.1"/>
    </source>
</evidence>
<dbReference type="AlphaFoldDB" id="A0A1Y2CAQ3"/>
<accession>A0A1Y2CAQ3</accession>
<dbReference type="Proteomes" id="UP000193467">
    <property type="component" value="Unassembled WGS sequence"/>
</dbReference>